<accession>A0A926DU66</accession>
<evidence type="ECO:0000313" key="13">
    <source>
        <dbReference type="Proteomes" id="UP000657006"/>
    </source>
</evidence>
<dbReference type="HAMAP" id="MF_01925">
    <property type="entry name" value="P5C_reductase"/>
    <property type="match status" value="1"/>
</dbReference>
<dbReference type="InterPro" id="IPR028939">
    <property type="entry name" value="P5C_Rdtase_cat_N"/>
</dbReference>
<evidence type="ECO:0000256" key="4">
    <source>
        <dbReference type="ARBA" id="ARBA00023002"/>
    </source>
</evidence>
<evidence type="ECO:0000259" key="10">
    <source>
        <dbReference type="Pfam" id="PF03807"/>
    </source>
</evidence>
<evidence type="ECO:0000259" key="11">
    <source>
        <dbReference type="Pfam" id="PF14748"/>
    </source>
</evidence>
<dbReference type="GO" id="GO:0004735">
    <property type="term" value="F:pyrroline-5-carboxylate reductase activity"/>
    <property type="evidence" value="ECO:0007669"/>
    <property type="project" value="UniProtKB-UniRule"/>
</dbReference>
<comment type="pathway">
    <text evidence="6 9">Amino-acid biosynthesis; L-proline biosynthesis; L-proline from L-glutamate 5-semialdehyde: step 1/1.</text>
</comment>
<evidence type="ECO:0000256" key="7">
    <source>
        <dbReference type="NCBIfam" id="TIGR00112"/>
    </source>
</evidence>
<dbReference type="GO" id="GO:0055129">
    <property type="term" value="P:L-proline biosynthetic process"/>
    <property type="evidence" value="ECO:0007669"/>
    <property type="project" value="UniProtKB-UniRule"/>
</dbReference>
<dbReference type="RefSeq" id="WP_249289612.1">
    <property type="nucleotide sequence ID" value="NZ_JACRSQ010000008.1"/>
</dbReference>
<comment type="similarity">
    <text evidence="1 6 9">Belongs to the pyrroline-5-carboxylate reductase family.</text>
</comment>
<dbReference type="Pfam" id="PF03807">
    <property type="entry name" value="F420_oxidored"/>
    <property type="match status" value="1"/>
</dbReference>
<feature type="binding site" evidence="8">
    <location>
        <begin position="8"/>
        <end position="13"/>
    </location>
    <ligand>
        <name>NADP(+)</name>
        <dbReference type="ChEBI" id="CHEBI:58349"/>
    </ligand>
</feature>
<dbReference type="EC" id="1.5.1.2" evidence="6 7"/>
<proteinExistence type="inferred from homology"/>
<dbReference type="GO" id="GO:0005737">
    <property type="term" value="C:cytoplasm"/>
    <property type="evidence" value="ECO:0007669"/>
    <property type="project" value="UniProtKB-SubCell"/>
</dbReference>
<evidence type="ECO:0000256" key="9">
    <source>
        <dbReference type="RuleBase" id="RU003903"/>
    </source>
</evidence>
<comment type="caution">
    <text evidence="12">The sequence shown here is derived from an EMBL/GenBank/DDBJ whole genome shotgun (WGS) entry which is preliminary data.</text>
</comment>
<dbReference type="PANTHER" id="PTHR11645">
    <property type="entry name" value="PYRROLINE-5-CARBOXYLATE REDUCTASE"/>
    <property type="match status" value="1"/>
</dbReference>
<gene>
    <name evidence="6 12" type="primary">proC</name>
    <name evidence="12" type="ORF">H8730_07290</name>
</gene>
<comment type="catalytic activity">
    <reaction evidence="6 9">
        <text>L-proline + NADP(+) = (S)-1-pyrroline-5-carboxylate + NADPH + 2 H(+)</text>
        <dbReference type="Rhea" id="RHEA:14109"/>
        <dbReference type="ChEBI" id="CHEBI:15378"/>
        <dbReference type="ChEBI" id="CHEBI:17388"/>
        <dbReference type="ChEBI" id="CHEBI:57783"/>
        <dbReference type="ChEBI" id="CHEBI:58349"/>
        <dbReference type="ChEBI" id="CHEBI:60039"/>
        <dbReference type="EC" id="1.5.1.2"/>
    </reaction>
</comment>
<dbReference type="InterPro" id="IPR000304">
    <property type="entry name" value="Pyrroline-COOH_reductase"/>
</dbReference>
<evidence type="ECO:0000256" key="3">
    <source>
        <dbReference type="ARBA" id="ARBA00022857"/>
    </source>
</evidence>
<comment type="subcellular location">
    <subcellularLocation>
        <location evidence="6">Cytoplasm</location>
    </subcellularLocation>
</comment>
<keyword evidence="4 6" id="KW-0560">Oxidoreductase</keyword>
<dbReference type="InterPro" id="IPR053790">
    <property type="entry name" value="P5CR-like_CS"/>
</dbReference>
<dbReference type="Gene3D" id="3.40.50.720">
    <property type="entry name" value="NAD(P)-binding Rossmann-like Domain"/>
    <property type="match status" value="1"/>
</dbReference>
<evidence type="ECO:0000256" key="8">
    <source>
        <dbReference type="PIRSR" id="PIRSR000193-1"/>
    </source>
</evidence>
<dbReference type="NCBIfam" id="TIGR00112">
    <property type="entry name" value="proC"/>
    <property type="match status" value="1"/>
</dbReference>
<dbReference type="AlphaFoldDB" id="A0A926DU66"/>
<reference evidence="12" key="1">
    <citation type="submission" date="2020-08" db="EMBL/GenBank/DDBJ databases">
        <title>Genome public.</title>
        <authorList>
            <person name="Liu C."/>
            <person name="Sun Q."/>
        </authorList>
    </citation>
    <scope>NUCLEOTIDE SEQUENCE</scope>
    <source>
        <strain evidence="12">NSJ-32</strain>
    </source>
</reference>
<dbReference type="Proteomes" id="UP000657006">
    <property type="component" value="Unassembled WGS sequence"/>
</dbReference>
<evidence type="ECO:0000256" key="2">
    <source>
        <dbReference type="ARBA" id="ARBA00022650"/>
    </source>
</evidence>
<dbReference type="Pfam" id="PF14748">
    <property type="entry name" value="P5CR_dimer"/>
    <property type="match status" value="1"/>
</dbReference>
<keyword evidence="6 9" id="KW-0028">Amino-acid biosynthesis</keyword>
<dbReference type="SUPFAM" id="SSF51735">
    <property type="entry name" value="NAD(P)-binding Rossmann-fold domains"/>
    <property type="match status" value="1"/>
</dbReference>
<dbReference type="EMBL" id="JACRSQ010000008">
    <property type="protein sequence ID" value="MBC8543345.1"/>
    <property type="molecule type" value="Genomic_DNA"/>
</dbReference>
<feature type="binding site" evidence="8">
    <location>
        <begin position="67"/>
        <end position="70"/>
    </location>
    <ligand>
        <name>NADP(+)</name>
        <dbReference type="ChEBI" id="CHEBI:58349"/>
    </ligand>
</feature>
<comment type="catalytic activity">
    <reaction evidence="6">
        <text>L-proline + NAD(+) = (S)-1-pyrroline-5-carboxylate + NADH + 2 H(+)</text>
        <dbReference type="Rhea" id="RHEA:14105"/>
        <dbReference type="ChEBI" id="CHEBI:15378"/>
        <dbReference type="ChEBI" id="CHEBI:17388"/>
        <dbReference type="ChEBI" id="CHEBI:57540"/>
        <dbReference type="ChEBI" id="CHEBI:57945"/>
        <dbReference type="ChEBI" id="CHEBI:60039"/>
        <dbReference type="EC" id="1.5.1.2"/>
    </reaction>
</comment>
<name>A0A926DU66_9FIRM</name>
<dbReference type="FunFam" id="1.10.3730.10:FF:000001">
    <property type="entry name" value="Pyrroline-5-carboxylate reductase"/>
    <property type="match status" value="1"/>
</dbReference>
<evidence type="ECO:0000256" key="5">
    <source>
        <dbReference type="ARBA" id="ARBA00058118"/>
    </source>
</evidence>
<keyword evidence="13" id="KW-1185">Reference proteome</keyword>
<keyword evidence="3 6" id="KW-0521">NADP</keyword>
<keyword evidence="6" id="KW-0963">Cytoplasm</keyword>
<dbReference type="Gene3D" id="1.10.3730.10">
    <property type="entry name" value="ProC C-terminal domain-like"/>
    <property type="match status" value="1"/>
</dbReference>
<comment type="function">
    <text evidence="5 6">Catalyzes the reduction of 1-pyrroline-5-carboxylate (PCA) to L-proline.</text>
</comment>
<dbReference type="PIRSF" id="PIRSF000193">
    <property type="entry name" value="Pyrrol-5-carb_rd"/>
    <property type="match status" value="1"/>
</dbReference>
<dbReference type="InterPro" id="IPR029036">
    <property type="entry name" value="P5CR_dimer"/>
</dbReference>
<dbReference type="InterPro" id="IPR036291">
    <property type="entry name" value="NAD(P)-bd_dom_sf"/>
</dbReference>
<dbReference type="InterPro" id="IPR008927">
    <property type="entry name" value="6-PGluconate_DH-like_C_sf"/>
</dbReference>
<dbReference type="PROSITE" id="PS00521">
    <property type="entry name" value="P5CR"/>
    <property type="match status" value="1"/>
</dbReference>
<evidence type="ECO:0000256" key="6">
    <source>
        <dbReference type="HAMAP-Rule" id="MF_01925"/>
    </source>
</evidence>
<organism evidence="12 13">
    <name type="scientific">Bianquea renquensis</name>
    <dbReference type="NCBI Taxonomy" id="2763661"/>
    <lineage>
        <taxon>Bacteria</taxon>
        <taxon>Bacillati</taxon>
        <taxon>Bacillota</taxon>
        <taxon>Clostridia</taxon>
        <taxon>Eubacteriales</taxon>
        <taxon>Bianqueaceae</taxon>
        <taxon>Bianquea</taxon>
    </lineage>
</organism>
<feature type="domain" description="Pyrroline-5-carboxylate reductase catalytic N-terminal" evidence="10">
    <location>
        <begin position="5"/>
        <end position="95"/>
    </location>
</feature>
<dbReference type="PANTHER" id="PTHR11645:SF0">
    <property type="entry name" value="PYRROLINE-5-CARBOXYLATE REDUCTASE 3"/>
    <property type="match status" value="1"/>
</dbReference>
<protein>
    <recommendedName>
        <fullName evidence="6 7">Pyrroline-5-carboxylate reductase</fullName>
        <shortName evidence="6">P5C reductase</shortName>
        <shortName evidence="6">P5CR</shortName>
        <ecNumber evidence="6 7">1.5.1.2</ecNumber>
    </recommendedName>
    <alternativeName>
        <fullName evidence="6">PCA reductase</fullName>
    </alternativeName>
</protein>
<evidence type="ECO:0000313" key="12">
    <source>
        <dbReference type="EMBL" id="MBC8543345.1"/>
    </source>
</evidence>
<evidence type="ECO:0000256" key="1">
    <source>
        <dbReference type="ARBA" id="ARBA00005525"/>
    </source>
</evidence>
<dbReference type="SUPFAM" id="SSF48179">
    <property type="entry name" value="6-phosphogluconate dehydrogenase C-terminal domain-like"/>
    <property type="match status" value="1"/>
</dbReference>
<sequence>MERVIGFIGAGNMGGALLGGLAREGLQNTVLVFDVSEQALANAVSLGAEGASSAAEVAMKADIIVLAVKPQFYPDVLPQVQGNLRKTAMVISLAPGYDIAALKKVLGQEQRIVRAMPNTPALLGEGMTSVAFSEDSYEVEEKEAVLQIFRKAGKAVEIREALMDAAMAAASCSPAFAYLFIEALGDAATAMGVPRALSYEMAAQSLLGAAKMVLETGKHPGELKDMVCSPGGTTIQGVIALEKAGFRAAVMEAAKATLDRAQEMKQS</sequence>
<keyword evidence="2 6" id="KW-0641">Proline biosynthesis</keyword>
<feature type="domain" description="Pyrroline-5-carboxylate reductase dimerisation" evidence="11">
    <location>
        <begin position="160"/>
        <end position="264"/>
    </location>
</feature>